<evidence type="ECO:0000313" key="2">
    <source>
        <dbReference type="Proteomes" id="UP000264541"/>
    </source>
</evidence>
<proteinExistence type="predicted"/>
<dbReference type="Proteomes" id="UP000264541">
    <property type="component" value="Unassembled WGS sequence"/>
</dbReference>
<name>A0A372LCG4_9BACI</name>
<sequence length="67" mass="7543">MDAITRPFSHSSVTSFVIFICITANGCGQFFTFHLENILFTLFNSHVLPNMQEEAANQIDVLFSKSN</sequence>
<gene>
    <name evidence="1" type="ORF">D0469_19340</name>
</gene>
<reference evidence="1 2" key="1">
    <citation type="submission" date="2018-08" db="EMBL/GenBank/DDBJ databases">
        <title>Bacillus chawlae sp. nov., Bacillus glennii sp. nov., and Bacillus saganii sp. nov. Isolated from the Vehicle Assembly Building at Kennedy Space Center where the Viking Spacecraft were Assembled.</title>
        <authorList>
            <person name="Seuylemezian A."/>
            <person name="Vaishampayan P."/>
        </authorList>
    </citation>
    <scope>NUCLEOTIDE SEQUENCE [LARGE SCALE GENOMIC DNA]</scope>
    <source>
        <strain evidence="1 2">V47-23a</strain>
    </source>
</reference>
<dbReference type="EMBL" id="QVTE01000063">
    <property type="protein sequence ID" value="RFU63682.1"/>
    <property type="molecule type" value="Genomic_DNA"/>
</dbReference>
<organism evidence="1 2">
    <name type="scientific">Peribacillus saganii</name>
    <dbReference type="NCBI Taxonomy" id="2303992"/>
    <lineage>
        <taxon>Bacteria</taxon>
        <taxon>Bacillati</taxon>
        <taxon>Bacillota</taxon>
        <taxon>Bacilli</taxon>
        <taxon>Bacillales</taxon>
        <taxon>Bacillaceae</taxon>
        <taxon>Peribacillus</taxon>
    </lineage>
</organism>
<dbReference type="AlphaFoldDB" id="A0A372LCG4"/>
<accession>A0A372LCG4</accession>
<protein>
    <submittedName>
        <fullName evidence="1">Uncharacterized protein</fullName>
    </submittedName>
</protein>
<comment type="caution">
    <text evidence="1">The sequence shown here is derived from an EMBL/GenBank/DDBJ whole genome shotgun (WGS) entry which is preliminary data.</text>
</comment>
<evidence type="ECO:0000313" key="1">
    <source>
        <dbReference type="EMBL" id="RFU63682.1"/>
    </source>
</evidence>
<keyword evidence="2" id="KW-1185">Reference proteome</keyword>